<comment type="similarity">
    <text evidence="6">Belongs to the nlpA lipoprotein family.</text>
</comment>
<keyword evidence="10" id="KW-1185">Reference proteome</keyword>
<feature type="lipid moiety-binding region" description="S-diacylglycerol cysteine" evidence="7">
    <location>
        <position position="18"/>
    </location>
</feature>
<dbReference type="PANTHER" id="PTHR30429:SF3">
    <property type="entry name" value="LIPOPROTEIN"/>
    <property type="match status" value="1"/>
</dbReference>
<dbReference type="OrthoDB" id="9812878at2"/>
<dbReference type="GO" id="GO:0016020">
    <property type="term" value="C:membrane"/>
    <property type="evidence" value="ECO:0007669"/>
    <property type="project" value="UniProtKB-SubCell"/>
</dbReference>
<evidence type="ECO:0000313" key="10">
    <source>
        <dbReference type="Proteomes" id="UP000242752"/>
    </source>
</evidence>
<reference evidence="9 10" key="1">
    <citation type="submission" date="2017-08" db="EMBL/GenBank/DDBJ databases">
        <title>Draft genome sequences of 64 type strains of genus Staph aureus.</title>
        <authorList>
            <person name="Cole K."/>
            <person name="Golubchik T."/>
            <person name="Russell J."/>
            <person name="Foster D."/>
            <person name="Llewelyn M."/>
            <person name="Wilson D."/>
            <person name="Crook D."/>
            <person name="Paul J."/>
        </authorList>
    </citation>
    <scope>NUCLEOTIDE SEQUENCE [LARGE SCALE GENOMIC DNA]</scope>
    <source>
        <strain evidence="9 10">DSM 21968</strain>
    </source>
</reference>
<evidence type="ECO:0000256" key="4">
    <source>
        <dbReference type="ARBA" id="ARBA00023139"/>
    </source>
</evidence>
<feature type="chain" id="PRO_5014353286" description="Lipoprotein" evidence="8">
    <location>
        <begin position="23"/>
        <end position="280"/>
    </location>
</feature>
<evidence type="ECO:0000256" key="1">
    <source>
        <dbReference type="ARBA" id="ARBA00004635"/>
    </source>
</evidence>
<name>A0A2K3YYN8_9STAP</name>
<sequence length="280" mass="30797">MKKLITVLFAALFLLAACGQNADTKKVTIGIASNDSKAWEKVKELAKKEDIDLEIKQFSDYNVPNKALSDGDIDMNAFQHFAFLDTFKKENKGTDITPIRTSVLAPLGIYSEKVKDVKDVKDGAKVAIPNDISNQARALKLLEKAGLLELNDDFGLSSSIKDIKNNPKNLDITAVDAQQTARALSDVDIAIINNGVATKAGLDAKKDPIFLEDSEGDTTKPFINIIAVNTKDKDNKTYQRIAELYHSEEAKDALKEDTKDGEIVIDLKPSEIKEIEDSLK</sequence>
<keyword evidence="2 8" id="KW-0732">Signal</keyword>
<dbReference type="Proteomes" id="UP000242752">
    <property type="component" value="Unassembled WGS sequence"/>
</dbReference>
<feature type="signal peptide" evidence="8">
    <location>
        <begin position="1"/>
        <end position="22"/>
    </location>
</feature>
<evidence type="ECO:0000256" key="5">
    <source>
        <dbReference type="ARBA" id="ARBA00023288"/>
    </source>
</evidence>
<evidence type="ECO:0000256" key="8">
    <source>
        <dbReference type="SAM" id="SignalP"/>
    </source>
</evidence>
<evidence type="ECO:0000256" key="3">
    <source>
        <dbReference type="ARBA" id="ARBA00023136"/>
    </source>
</evidence>
<dbReference type="SUPFAM" id="SSF53850">
    <property type="entry name" value="Periplasmic binding protein-like II"/>
    <property type="match status" value="1"/>
</dbReference>
<dbReference type="AlphaFoldDB" id="A0A2K3YYN8"/>
<dbReference type="InterPro" id="IPR004872">
    <property type="entry name" value="Lipoprotein_NlpA"/>
</dbReference>
<keyword evidence="3" id="KW-0472">Membrane</keyword>
<proteinExistence type="inferred from homology"/>
<dbReference type="RefSeq" id="WP_103356983.1">
    <property type="nucleotide sequence ID" value="NZ_PPRF01000002.1"/>
</dbReference>
<evidence type="ECO:0000313" key="9">
    <source>
        <dbReference type="EMBL" id="PNZ30424.1"/>
    </source>
</evidence>
<evidence type="ECO:0000256" key="6">
    <source>
        <dbReference type="PIRNR" id="PIRNR002854"/>
    </source>
</evidence>
<comment type="caution">
    <text evidence="9">The sequence shown here is derived from an EMBL/GenBank/DDBJ whole genome shotgun (WGS) entry which is preliminary data.</text>
</comment>
<gene>
    <name evidence="9" type="ORF">CD122_00050</name>
</gene>
<dbReference type="Gene3D" id="3.40.190.10">
    <property type="entry name" value="Periplasmic binding protein-like II"/>
    <property type="match status" value="2"/>
</dbReference>
<keyword evidence="4" id="KW-0564">Palmitate</keyword>
<evidence type="ECO:0000256" key="7">
    <source>
        <dbReference type="PIRSR" id="PIRSR002854-1"/>
    </source>
</evidence>
<keyword evidence="5 6" id="KW-0449">Lipoprotein</keyword>
<dbReference type="EMBL" id="PPRF01000002">
    <property type="protein sequence ID" value="PNZ30424.1"/>
    <property type="molecule type" value="Genomic_DNA"/>
</dbReference>
<organism evidence="9 10">
    <name type="scientific">Staphylococcus rostri</name>
    <dbReference type="NCBI Taxonomy" id="522262"/>
    <lineage>
        <taxon>Bacteria</taxon>
        <taxon>Bacillati</taxon>
        <taxon>Bacillota</taxon>
        <taxon>Bacilli</taxon>
        <taxon>Bacillales</taxon>
        <taxon>Staphylococcaceae</taxon>
        <taxon>Staphylococcus</taxon>
    </lineage>
</organism>
<dbReference type="Pfam" id="PF03180">
    <property type="entry name" value="Lipoprotein_9"/>
    <property type="match status" value="1"/>
</dbReference>
<evidence type="ECO:0000256" key="2">
    <source>
        <dbReference type="ARBA" id="ARBA00022729"/>
    </source>
</evidence>
<dbReference type="PROSITE" id="PS51257">
    <property type="entry name" value="PROKAR_LIPOPROTEIN"/>
    <property type="match status" value="1"/>
</dbReference>
<dbReference type="PIRSF" id="PIRSF002854">
    <property type="entry name" value="MetQ"/>
    <property type="match status" value="1"/>
</dbReference>
<accession>A0A2K3YYN8</accession>
<comment type="subcellular location">
    <subcellularLocation>
        <location evidence="1">Membrane</location>
        <topology evidence="1">Lipid-anchor</topology>
    </subcellularLocation>
</comment>
<dbReference type="PANTHER" id="PTHR30429">
    <property type="entry name" value="D-METHIONINE-BINDING LIPOPROTEIN METQ"/>
    <property type="match status" value="1"/>
</dbReference>
<protein>
    <recommendedName>
        <fullName evidence="6">Lipoprotein</fullName>
    </recommendedName>
</protein>